<dbReference type="EMBL" id="CP034346">
    <property type="protein sequence ID" value="AZS17727.1"/>
    <property type="molecule type" value="Genomic_DNA"/>
</dbReference>
<protein>
    <submittedName>
        <fullName evidence="1">Uncharacterized protein</fullName>
    </submittedName>
</protein>
<proteinExistence type="predicted"/>
<organism evidence="1 2">
    <name type="scientific">Paenibacillus lutimineralis</name>
    <dbReference type="NCBI Taxonomy" id="2707005"/>
    <lineage>
        <taxon>Bacteria</taxon>
        <taxon>Bacillati</taxon>
        <taxon>Bacillota</taxon>
        <taxon>Bacilli</taxon>
        <taxon>Bacillales</taxon>
        <taxon>Paenibacillaceae</taxon>
        <taxon>Paenibacillus</taxon>
    </lineage>
</organism>
<dbReference type="Proteomes" id="UP000270678">
    <property type="component" value="Chromosome"/>
</dbReference>
<name>A0A3S9V585_9BACL</name>
<dbReference type="AlphaFoldDB" id="A0A3S9V585"/>
<reference evidence="2" key="1">
    <citation type="submission" date="2018-12" db="EMBL/GenBank/DDBJ databases">
        <title>Complete genome sequence of Paenibacillus sp. MBLB1234.</title>
        <authorList>
            <person name="Nam Y.-D."/>
            <person name="Kang J."/>
            <person name="Chung W.-H."/>
            <person name="Park Y.S."/>
        </authorList>
    </citation>
    <scope>NUCLEOTIDE SEQUENCE [LARGE SCALE GENOMIC DNA]</scope>
    <source>
        <strain evidence="2">MBLB1234</strain>
    </source>
</reference>
<gene>
    <name evidence="1" type="ORF">EI981_27050</name>
</gene>
<dbReference type="KEGG" id="plut:EI981_27050"/>
<sequence length="61" mass="6914">MKKRYLAALLILLSIASLFIGVKDISPILRGIPWHYGIADAVQLSRTAGEDEYRLCMLPRR</sequence>
<evidence type="ECO:0000313" key="2">
    <source>
        <dbReference type="Proteomes" id="UP000270678"/>
    </source>
</evidence>
<keyword evidence="2" id="KW-1185">Reference proteome</keyword>
<accession>A0A3S9V585</accession>
<evidence type="ECO:0000313" key="1">
    <source>
        <dbReference type="EMBL" id="AZS17727.1"/>
    </source>
</evidence>